<evidence type="ECO:0000313" key="3">
    <source>
        <dbReference type="Proteomes" id="UP000053660"/>
    </source>
</evidence>
<organism evidence="2 3">
    <name type="scientific">Oesophagostomum dentatum</name>
    <name type="common">Nodular worm</name>
    <dbReference type="NCBI Taxonomy" id="61180"/>
    <lineage>
        <taxon>Eukaryota</taxon>
        <taxon>Metazoa</taxon>
        <taxon>Ecdysozoa</taxon>
        <taxon>Nematoda</taxon>
        <taxon>Chromadorea</taxon>
        <taxon>Rhabditida</taxon>
        <taxon>Rhabditina</taxon>
        <taxon>Rhabditomorpha</taxon>
        <taxon>Strongyloidea</taxon>
        <taxon>Strongylidae</taxon>
        <taxon>Oesophagostomum</taxon>
    </lineage>
</organism>
<accession>A0A0B1SKF3</accession>
<reference evidence="2 3" key="1">
    <citation type="submission" date="2014-03" db="EMBL/GenBank/DDBJ databases">
        <title>Draft genome of the hookworm Oesophagostomum dentatum.</title>
        <authorList>
            <person name="Mitreva M."/>
        </authorList>
    </citation>
    <scope>NUCLEOTIDE SEQUENCE [LARGE SCALE GENOMIC DNA]</scope>
    <source>
        <strain evidence="2 3">OD-Hann</strain>
    </source>
</reference>
<keyword evidence="3" id="KW-1185">Reference proteome</keyword>
<dbReference type="EMBL" id="KN572450">
    <property type="protein sequence ID" value="KHJ83645.1"/>
    <property type="molecule type" value="Genomic_DNA"/>
</dbReference>
<gene>
    <name evidence="2" type="ORF">OESDEN_16654</name>
</gene>
<feature type="domain" description="Trafficking protein particle complex subunit 13 N-terminal" evidence="1">
    <location>
        <begin position="2"/>
        <end position="34"/>
    </location>
</feature>
<dbReference type="Proteomes" id="UP000053660">
    <property type="component" value="Unassembled WGS sequence"/>
</dbReference>
<proteinExistence type="predicted"/>
<dbReference type="OrthoDB" id="10250284at2759"/>
<dbReference type="AlphaFoldDB" id="A0A0B1SKF3"/>
<dbReference type="Pfam" id="PF06159">
    <property type="entry name" value="TRAPPC13_N"/>
    <property type="match status" value="1"/>
</dbReference>
<evidence type="ECO:0000259" key="1">
    <source>
        <dbReference type="Pfam" id="PF06159"/>
    </source>
</evidence>
<protein>
    <recommendedName>
        <fullName evidence="1">Trafficking protein particle complex subunit 13 N-terminal domain-containing protein</fullName>
    </recommendedName>
</protein>
<sequence length="46" mass="5544">MFENIYLGETFTFYMDVVNESDQKVTDVSVKVNINFCFFHDWRPNC</sequence>
<evidence type="ECO:0000313" key="2">
    <source>
        <dbReference type="EMBL" id="KHJ83645.1"/>
    </source>
</evidence>
<name>A0A0B1SKF3_OESDE</name>
<dbReference type="InterPro" id="IPR055427">
    <property type="entry name" value="TRAPPC13_N"/>
</dbReference>